<feature type="region of interest" description="Disordered" evidence="4">
    <location>
        <begin position="215"/>
        <end position="249"/>
    </location>
</feature>
<dbReference type="Proteomes" id="UP000326757">
    <property type="component" value="Unassembled WGS sequence"/>
</dbReference>
<feature type="domain" description="TOG" evidence="5">
    <location>
        <begin position="27"/>
        <end position="219"/>
    </location>
</feature>
<dbReference type="Pfam" id="PF21041">
    <property type="entry name" value="XMAP215_CLASP_TOG"/>
    <property type="match status" value="3"/>
</dbReference>
<organism evidence="6 7">
    <name type="scientific">Monilinia laxa</name>
    <name type="common">Brown rot fungus</name>
    <name type="synonym">Sclerotinia laxa</name>
    <dbReference type="NCBI Taxonomy" id="61186"/>
    <lineage>
        <taxon>Eukaryota</taxon>
        <taxon>Fungi</taxon>
        <taxon>Dikarya</taxon>
        <taxon>Ascomycota</taxon>
        <taxon>Pezizomycotina</taxon>
        <taxon>Leotiomycetes</taxon>
        <taxon>Helotiales</taxon>
        <taxon>Sclerotiniaceae</taxon>
        <taxon>Monilinia</taxon>
    </lineage>
</organism>
<feature type="region of interest" description="Disordered" evidence="4">
    <location>
        <begin position="712"/>
        <end position="761"/>
    </location>
</feature>
<dbReference type="GO" id="GO:0046785">
    <property type="term" value="P:microtubule polymerization"/>
    <property type="evidence" value="ECO:0007669"/>
    <property type="project" value="InterPro"/>
</dbReference>
<dbReference type="EMBL" id="VIGI01000001">
    <property type="protein sequence ID" value="KAB8304803.1"/>
    <property type="molecule type" value="Genomic_DNA"/>
</dbReference>
<feature type="compositionally biased region" description="Basic and acidic residues" evidence="4">
    <location>
        <begin position="486"/>
        <end position="495"/>
    </location>
</feature>
<evidence type="ECO:0000313" key="7">
    <source>
        <dbReference type="Proteomes" id="UP000326757"/>
    </source>
</evidence>
<feature type="compositionally biased region" description="Low complexity" evidence="4">
    <location>
        <begin position="796"/>
        <end position="812"/>
    </location>
</feature>
<keyword evidence="2" id="KW-0963">Cytoplasm</keyword>
<dbReference type="Gene3D" id="1.25.10.10">
    <property type="entry name" value="Leucine-rich Repeat Variant"/>
    <property type="match status" value="3"/>
</dbReference>
<dbReference type="GO" id="GO:0044732">
    <property type="term" value="C:mitotic spindle pole body"/>
    <property type="evidence" value="ECO:0007669"/>
    <property type="project" value="UniProtKB-ARBA"/>
</dbReference>
<dbReference type="InterPro" id="IPR048491">
    <property type="entry name" value="XMAP215_CLASP_TOG"/>
</dbReference>
<dbReference type="OrthoDB" id="205662at2759"/>
<feature type="compositionally biased region" description="Basic and acidic residues" evidence="4">
    <location>
        <begin position="215"/>
        <end position="225"/>
    </location>
</feature>
<dbReference type="GO" id="GO:0099070">
    <property type="term" value="C:static microtubule bundle"/>
    <property type="evidence" value="ECO:0007669"/>
    <property type="project" value="UniProtKB-ARBA"/>
</dbReference>
<dbReference type="GO" id="GO:0061863">
    <property type="term" value="F:microtubule plus end polymerase"/>
    <property type="evidence" value="ECO:0007669"/>
    <property type="project" value="InterPro"/>
</dbReference>
<dbReference type="GO" id="GO:1990571">
    <property type="term" value="P:meiotic centromere clustering"/>
    <property type="evidence" value="ECO:0007669"/>
    <property type="project" value="UniProtKB-ARBA"/>
</dbReference>
<dbReference type="AlphaFoldDB" id="A0A5N6KLX0"/>
<dbReference type="GO" id="GO:0000022">
    <property type="term" value="P:mitotic spindle elongation"/>
    <property type="evidence" value="ECO:0007669"/>
    <property type="project" value="UniProtKB-ARBA"/>
</dbReference>
<dbReference type="InterPro" id="IPR045110">
    <property type="entry name" value="XMAP215"/>
</dbReference>
<dbReference type="PANTHER" id="PTHR12609">
    <property type="entry name" value="MICROTUBULE ASSOCIATED PROTEIN XMAP215"/>
    <property type="match status" value="1"/>
</dbReference>
<evidence type="ECO:0000256" key="3">
    <source>
        <dbReference type="ARBA" id="ARBA00023212"/>
    </source>
</evidence>
<feature type="compositionally biased region" description="Low complexity" evidence="4">
    <location>
        <begin position="597"/>
        <end position="616"/>
    </location>
</feature>
<protein>
    <recommendedName>
        <fullName evidence="5">TOG domain-containing protein</fullName>
    </recommendedName>
</protein>
<dbReference type="InterPro" id="IPR034085">
    <property type="entry name" value="TOG"/>
</dbReference>
<comment type="caution">
    <text evidence="6">The sequence shown here is derived from an EMBL/GenBank/DDBJ whole genome shotgun (WGS) entry which is preliminary data.</text>
</comment>
<dbReference type="InterPro" id="IPR048492">
    <property type="entry name" value="Stu2_CTS"/>
</dbReference>
<dbReference type="GO" id="GO:1990498">
    <property type="term" value="C:mitotic spindle microtubule"/>
    <property type="evidence" value="ECO:0007669"/>
    <property type="project" value="UniProtKB-ARBA"/>
</dbReference>
<dbReference type="SMART" id="SM01349">
    <property type="entry name" value="TOG"/>
    <property type="match status" value="2"/>
</dbReference>
<evidence type="ECO:0000313" key="6">
    <source>
        <dbReference type="EMBL" id="KAB8304803.1"/>
    </source>
</evidence>
<accession>A0A5N6KLX0</accession>
<dbReference type="GO" id="GO:0005881">
    <property type="term" value="C:cytoplasmic microtubule"/>
    <property type="evidence" value="ECO:0007669"/>
    <property type="project" value="UniProtKB-ARBA"/>
</dbReference>
<keyword evidence="3" id="KW-0206">Cytoskeleton</keyword>
<feature type="region of interest" description="Disordered" evidence="4">
    <location>
        <begin position="778"/>
        <end position="840"/>
    </location>
</feature>
<evidence type="ECO:0000259" key="5">
    <source>
        <dbReference type="SMART" id="SM01349"/>
    </source>
</evidence>
<dbReference type="Pfam" id="PF21042">
    <property type="entry name" value="Stu2_CTS"/>
    <property type="match status" value="1"/>
</dbReference>
<sequence>MSLSRLKLTKRLATGKLPNTPPKVTIAKMAEQEEDFSSLPLPDRFQHKIWKVRKAAYEDAAKQFEITPDEHDPVFKPFLNDPGLWKGAVADSNVAAQQDGIAALCAFLKFGGPAPVIEELLPALSHKQPKIVAATVAALTAIYHNYGCKTVDPKPVLKVLPKPFGHADKNVRAEATNLAIEFYRWLREAMKPMFWGDLKPTQQTDMEAQFEKIKGEPAPKQERFLRSQQAAMSRAPPPGEGGAEEEDELEAEGVEIDAFDLAEPQDVLSKVPANFHEQLASSKWKERKEALEALYTCLNVPRIKDADFGLIVHGLAKCMKDANIAVVTQAAQCVEVLAQGLRKGFTKYRSVIQSPIMERLKEKKASVSDALGAALDQVFAATSLTECLEETIEFLKHKNPQVKEGTVKFLIRSLRTTREAPSKAEVGQISEAAKKLLAESSEVLRSSGAEVLGTIMKIMGERAMGPHLEGLDDIRKTKIKEFFETAEVKAKDKPKPPPAPVAPKAAPAAAPKKMVKKVAAKKPPPAPSAYAQQAPLEPQPTARSAAGLKKPAGLGLKPPGKKVAPPLASPKRAIPSPVPVEEEAPPPPRVGLGRGLAGRSLAKAPAANAAPPASSMSPPPNAGLTALEKAELEELRLDKDRLLRQADELRQERSRLNSEIQELKNQNAQLIEDHTRDVLSIKAKETQLVRSRADAETAEAMCAQLRREQNRLKHALSAAERASNHSPSRELPSPVRDGAHGDAGSYRDSIYGAPLDGGRQDYRSRTRMSMASSIGEEFQNGTGAYGRNMLSPDLEPASNGRSSAASGSGRASPAPPSYTSERMSRTGGTASGNGTGVESWKRAAEVTSALKAKIELMKARQNISKH</sequence>
<dbReference type="FunFam" id="1.25.10.10:FF:000019">
    <property type="entry name" value="Cytoskeleton-associated protein 5"/>
    <property type="match status" value="1"/>
</dbReference>
<keyword evidence="7" id="KW-1185">Reference proteome</keyword>
<gene>
    <name evidence="6" type="ORF">EYC80_004146</name>
</gene>
<evidence type="ECO:0000256" key="4">
    <source>
        <dbReference type="SAM" id="MobiDB-lite"/>
    </source>
</evidence>
<dbReference type="GO" id="GO:0000776">
    <property type="term" value="C:kinetochore"/>
    <property type="evidence" value="ECO:0007669"/>
    <property type="project" value="UniProtKB-ARBA"/>
</dbReference>
<dbReference type="GO" id="GO:0051010">
    <property type="term" value="F:microtubule plus-end binding"/>
    <property type="evidence" value="ECO:0007669"/>
    <property type="project" value="InterPro"/>
</dbReference>
<feature type="region of interest" description="Disordered" evidence="4">
    <location>
        <begin position="486"/>
        <end position="624"/>
    </location>
</feature>
<dbReference type="SUPFAM" id="SSF48371">
    <property type="entry name" value="ARM repeat"/>
    <property type="match status" value="1"/>
</dbReference>
<dbReference type="GO" id="GO:0030951">
    <property type="term" value="P:establishment or maintenance of microtubule cytoskeleton polarity"/>
    <property type="evidence" value="ECO:0007669"/>
    <property type="project" value="InterPro"/>
</dbReference>
<dbReference type="InterPro" id="IPR011989">
    <property type="entry name" value="ARM-like"/>
</dbReference>
<feature type="compositionally biased region" description="Low complexity" evidence="4">
    <location>
        <begin position="502"/>
        <end position="512"/>
    </location>
</feature>
<feature type="domain" description="TOG" evidence="5">
    <location>
        <begin position="260"/>
        <end position="492"/>
    </location>
</feature>
<dbReference type="InterPro" id="IPR016024">
    <property type="entry name" value="ARM-type_fold"/>
</dbReference>
<reference evidence="6 7" key="1">
    <citation type="submission" date="2019-06" db="EMBL/GenBank/DDBJ databases">
        <title>Genome Sequence of the Brown Rot Fungal Pathogen Monilinia laxa.</title>
        <authorList>
            <person name="De Miccolis Angelini R.M."/>
            <person name="Landi L."/>
            <person name="Abate D."/>
            <person name="Pollastro S."/>
            <person name="Romanazzi G."/>
            <person name="Faretra F."/>
        </authorList>
    </citation>
    <scope>NUCLEOTIDE SEQUENCE [LARGE SCALE GENOMIC DNA]</scope>
    <source>
        <strain evidence="6 7">Mlax316</strain>
    </source>
</reference>
<name>A0A5N6KLX0_MONLA</name>
<proteinExistence type="predicted"/>
<dbReference type="GO" id="GO:0051315">
    <property type="term" value="P:attachment of mitotic spindle microtubules to kinetochore"/>
    <property type="evidence" value="ECO:0007669"/>
    <property type="project" value="UniProtKB-ARBA"/>
</dbReference>
<evidence type="ECO:0000256" key="1">
    <source>
        <dbReference type="ARBA" id="ARBA00004317"/>
    </source>
</evidence>
<evidence type="ECO:0000256" key="2">
    <source>
        <dbReference type="ARBA" id="ARBA00022490"/>
    </source>
</evidence>
<comment type="subcellular location">
    <subcellularLocation>
        <location evidence="1">Cytoplasm</location>
        <location evidence="1">Cytoskeleton</location>
        <location evidence="1">Microtubule organizing center</location>
        <location evidence="1">Spindle pole body</location>
    </subcellularLocation>
</comment>